<reference evidence="5 6" key="1">
    <citation type="journal article" date="2018" name="Nat. Ecol. Evol.">
        <title>Genomic signatures of mitonuclear coevolution across populations of Tigriopus californicus.</title>
        <authorList>
            <person name="Barreto F.S."/>
            <person name="Watson E.T."/>
            <person name="Lima T.G."/>
            <person name="Willett C.S."/>
            <person name="Edmands S."/>
            <person name="Li W."/>
            <person name="Burton R.S."/>
        </authorList>
    </citation>
    <scope>NUCLEOTIDE SEQUENCE [LARGE SCALE GENOMIC DNA]</scope>
    <source>
        <strain evidence="5 6">San Diego</strain>
    </source>
</reference>
<name>A0A553NP18_TIGCA</name>
<comment type="similarity">
    <text evidence="1">Belongs to the OAF family.</text>
</comment>
<dbReference type="InterPro" id="IPR026315">
    <property type="entry name" value="Oaf"/>
</dbReference>
<dbReference type="PANTHER" id="PTHR13423">
    <property type="entry name" value="OUT AT FIRST"/>
    <property type="match status" value="1"/>
</dbReference>
<evidence type="ECO:0000259" key="4">
    <source>
        <dbReference type="Pfam" id="PF22873"/>
    </source>
</evidence>
<evidence type="ECO:0008006" key="7">
    <source>
        <dbReference type="Google" id="ProtNLM"/>
    </source>
</evidence>
<sequence>MTNYSRVPILLFMLNLLGSDPDKCLTRADLAVRVQYGGQKSQEENVESILQRDVYEQVISGNSSMDTVTIEFKLPDGTIVTQLTDFRMQSQLVRVFLLGEEDLGEPRSQAFCFVSAFTGDMIPPEAVMKLRQKNPWTIRVADEDRGQVDQESPLILDSSAIRQSAVSSHLPSFCKDAKSATFSSEQELFNILDSVNGPDFSSISKPAIEDHVSLSRCHVLPQTSKNPCLCNLKICFDWYPCTLKYCKNSEGEGEHRCGIRTCRKCTNFFFPVKSKNSCLWDPK</sequence>
<dbReference type="AlphaFoldDB" id="A0A553NP18"/>
<dbReference type="InterPro" id="IPR053894">
    <property type="entry name" value="OAF_N"/>
</dbReference>
<dbReference type="EMBL" id="VCGU01000011">
    <property type="protein sequence ID" value="TRY67181.1"/>
    <property type="molecule type" value="Genomic_DNA"/>
</dbReference>
<dbReference type="STRING" id="6832.A0A553NP18"/>
<feature type="chain" id="PRO_5022182192" description="Out at first protein" evidence="2">
    <location>
        <begin position="20"/>
        <end position="283"/>
    </location>
</feature>
<dbReference type="OMA" id="CHYGLSL"/>
<evidence type="ECO:0000259" key="3">
    <source>
        <dbReference type="Pfam" id="PF14941"/>
    </source>
</evidence>
<evidence type="ECO:0000256" key="2">
    <source>
        <dbReference type="SAM" id="SignalP"/>
    </source>
</evidence>
<proteinExistence type="inferred from homology"/>
<keyword evidence="6" id="KW-1185">Reference proteome</keyword>
<gene>
    <name evidence="5" type="ORF">TCAL_02286</name>
</gene>
<dbReference type="PANTHER" id="PTHR13423:SF2">
    <property type="entry name" value="OUT AT FIRST PROTEIN HOMOLOG"/>
    <property type="match status" value="1"/>
</dbReference>
<evidence type="ECO:0000313" key="6">
    <source>
        <dbReference type="Proteomes" id="UP000318571"/>
    </source>
</evidence>
<protein>
    <recommendedName>
        <fullName evidence="7">Out at first protein</fullName>
    </recommendedName>
</protein>
<feature type="signal peptide" evidence="2">
    <location>
        <begin position="1"/>
        <end position="19"/>
    </location>
</feature>
<evidence type="ECO:0000313" key="5">
    <source>
        <dbReference type="EMBL" id="TRY67181.1"/>
    </source>
</evidence>
<evidence type="ECO:0000256" key="1">
    <source>
        <dbReference type="ARBA" id="ARBA00005786"/>
    </source>
</evidence>
<comment type="caution">
    <text evidence="5">The sequence shown here is derived from an EMBL/GenBank/DDBJ whole genome shotgun (WGS) entry which is preliminary data.</text>
</comment>
<dbReference type="Pfam" id="PF22873">
    <property type="entry name" value="OAF_C"/>
    <property type="match status" value="1"/>
</dbReference>
<dbReference type="Pfam" id="PF14941">
    <property type="entry name" value="OAF_N"/>
    <property type="match status" value="1"/>
</dbReference>
<organism evidence="5 6">
    <name type="scientific">Tigriopus californicus</name>
    <name type="common">Marine copepod</name>
    <dbReference type="NCBI Taxonomy" id="6832"/>
    <lineage>
        <taxon>Eukaryota</taxon>
        <taxon>Metazoa</taxon>
        <taxon>Ecdysozoa</taxon>
        <taxon>Arthropoda</taxon>
        <taxon>Crustacea</taxon>
        <taxon>Multicrustacea</taxon>
        <taxon>Hexanauplia</taxon>
        <taxon>Copepoda</taxon>
        <taxon>Harpacticoida</taxon>
        <taxon>Harpacticidae</taxon>
        <taxon>Tigriopus</taxon>
    </lineage>
</organism>
<accession>A0A553NP18</accession>
<dbReference type="Proteomes" id="UP000318571">
    <property type="component" value="Chromosome 4"/>
</dbReference>
<keyword evidence="2" id="KW-0732">Signal</keyword>
<feature type="domain" description="Out at first protein BRICHOS-like" evidence="3">
    <location>
        <begin position="52"/>
        <end position="188"/>
    </location>
</feature>
<dbReference type="InterPro" id="IPR053897">
    <property type="entry name" value="Oaf_C"/>
</dbReference>
<feature type="domain" description="Out at first C-terminal" evidence="4">
    <location>
        <begin position="222"/>
        <end position="281"/>
    </location>
</feature>